<comment type="caution">
    <text evidence="2">The sequence shown here is derived from an EMBL/GenBank/DDBJ whole genome shotgun (WGS) entry which is preliminary data.</text>
</comment>
<reference evidence="2 3" key="1">
    <citation type="submission" date="2020-11" db="EMBL/GenBank/DDBJ databases">
        <title>Arthrobacter antarcticus sp. nov., isolated from Antarctic Soil.</title>
        <authorList>
            <person name="Li J."/>
        </authorList>
    </citation>
    <scope>NUCLEOTIDE SEQUENCE [LARGE SCALE GENOMIC DNA]</scope>
    <source>
        <strain evidence="2 3">Z1-20</strain>
    </source>
</reference>
<dbReference type="RefSeq" id="WP_196398769.1">
    <property type="nucleotide sequence ID" value="NZ_JADNYM010000048.1"/>
</dbReference>
<feature type="region of interest" description="Disordered" evidence="1">
    <location>
        <begin position="1"/>
        <end position="26"/>
    </location>
</feature>
<evidence type="ECO:0000313" key="2">
    <source>
        <dbReference type="EMBL" id="MBG0741839.1"/>
    </source>
</evidence>
<protein>
    <submittedName>
        <fullName evidence="2">Uncharacterized protein</fullName>
    </submittedName>
</protein>
<keyword evidence="3" id="KW-1185">Reference proteome</keyword>
<sequence>MTASRIPHPASRIPQPPHDPQSRSPDPVFTDYLLPQSIRRQVSGQIFITGVFDPAVKYTAQTKLFPVEVHVTNAVLIVADLVLEFRCREPSVCR</sequence>
<dbReference type="AlphaFoldDB" id="A0A931GAA4"/>
<accession>A0A931GAA4</accession>
<evidence type="ECO:0000256" key="1">
    <source>
        <dbReference type="SAM" id="MobiDB-lite"/>
    </source>
</evidence>
<evidence type="ECO:0000313" key="3">
    <source>
        <dbReference type="Proteomes" id="UP000655366"/>
    </source>
</evidence>
<name>A0A931GAA4_9MICC</name>
<gene>
    <name evidence="2" type="ORF">IV500_21045</name>
</gene>
<organism evidence="2 3">
    <name type="scientific">Arthrobacter terrae</name>
    <dbReference type="NCBI Taxonomy" id="2935737"/>
    <lineage>
        <taxon>Bacteria</taxon>
        <taxon>Bacillati</taxon>
        <taxon>Actinomycetota</taxon>
        <taxon>Actinomycetes</taxon>
        <taxon>Micrococcales</taxon>
        <taxon>Micrococcaceae</taxon>
        <taxon>Arthrobacter</taxon>
    </lineage>
</organism>
<dbReference type="Proteomes" id="UP000655366">
    <property type="component" value="Unassembled WGS sequence"/>
</dbReference>
<dbReference type="EMBL" id="JADNYM010000048">
    <property type="protein sequence ID" value="MBG0741839.1"/>
    <property type="molecule type" value="Genomic_DNA"/>
</dbReference>
<proteinExistence type="predicted"/>